<evidence type="ECO:0000313" key="3">
    <source>
        <dbReference type="Proteomes" id="UP000315947"/>
    </source>
</evidence>
<dbReference type="Pfam" id="PF03235">
    <property type="entry name" value="GmrSD_N"/>
    <property type="match status" value="1"/>
</dbReference>
<dbReference type="EMBL" id="CP041614">
    <property type="protein sequence ID" value="QDO82463.1"/>
    <property type="molecule type" value="Genomic_DNA"/>
</dbReference>
<keyword evidence="3" id="KW-1185">Reference proteome</keyword>
<evidence type="ECO:0000259" key="1">
    <source>
        <dbReference type="Pfam" id="PF03235"/>
    </source>
</evidence>
<proteinExistence type="predicted"/>
<dbReference type="Proteomes" id="UP000315947">
    <property type="component" value="Chromosome"/>
</dbReference>
<dbReference type="InterPro" id="IPR004919">
    <property type="entry name" value="GmrSD_N"/>
</dbReference>
<evidence type="ECO:0000313" key="2">
    <source>
        <dbReference type="EMBL" id="QDO82463.1"/>
    </source>
</evidence>
<reference evidence="2 3" key="1">
    <citation type="submission" date="2019-07" db="EMBL/GenBank/DDBJ databases">
        <title>Shewanella sp. YLB-06 whole genomic sequence.</title>
        <authorList>
            <person name="Yu L."/>
        </authorList>
    </citation>
    <scope>NUCLEOTIDE SEQUENCE [LARGE SCALE GENOMIC DNA]</scope>
    <source>
        <strain evidence="2 3">YLB-06</strain>
    </source>
</reference>
<protein>
    <submittedName>
        <fullName evidence="2">DUF262 domain-containing protein</fullName>
    </submittedName>
</protein>
<name>A0ABX5WTP5_9GAMM</name>
<sequence length="755" mass="87078">MSVKQTLWQLLDNYNIEIPIIQRDYAQGRTDAKVTQIRIDFVQNLHAMVSNSGLSQDLDFIYGSVKNDTLVLLDGQQRLTTLFLLHWYVAAGTGAMSEARNKLMKFRYETRVSSREFVESLLDFSEGLVVAGTDEDLSKKIIDAHWFFSVWRNDPTVQSMLTMLDEIHRVFRCNLLEGRGLWEKLVCNDRPPVTFHFLNMQEFSLTDELYIKMNARGRPLTEFENFKAWLQSYVDKSDDIKISDSFWSSMDKEWTDVFWRLRDKGEYEVDDLFLRCFKSIALINVAKTLNTSSKQLDLKDDQLVAAFRDNTYVPTQVYNDNKCFIEGTLNALSVLLSLLHQLQASVTGTIGAELWGQCKGVFEGVLRDKGYLEQARFCALFVYVSGIKKTGPWNEDELLELADWLGVALRMINNTAFDISVNYVRAVHALVGMMDLIGGVVMNNLAEIEAKDIRYFNETQRDEEILKARLVVGDPSWRSLLRSYESHEYFYGQIGFLLEGSRSTDSDNYCQSKFVSLANKASVLFSNSLIETEDFLLQRALLSIGDYLIPSGSNFSFCKNTKVSARYRYENWRRVFNDKERRTVLFQLLGYLEEGKEKEGLELVIANASCPDWRQLFIQFPQAISYCKQRQIRFDNDEHDEIYLLNGLRMSGRHKGLRTFVLYQEVKGSDCSDIVALKEIMQSYYEVSGEGEVPGVLFTPWQGGVLQVDYIEEDFLLSLYDLDNKEQELQIKECKQIDALKLLISKIRAMEATED</sequence>
<feature type="domain" description="GmrSD restriction endonucleases N-terminal" evidence="1">
    <location>
        <begin position="8"/>
        <end position="230"/>
    </location>
</feature>
<organism evidence="2 3">
    <name type="scientific">Shewanella psychropiezotolerans</name>
    <dbReference type="NCBI Taxonomy" id="2593655"/>
    <lineage>
        <taxon>Bacteria</taxon>
        <taxon>Pseudomonadati</taxon>
        <taxon>Pseudomonadota</taxon>
        <taxon>Gammaproteobacteria</taxon>
        <taxon>Alteromonadales</taxon>
        <taxon>Shewanellaceae</taxon>
        <taxon>Shewanella</taxon>
    </lineage>
</organism>
<accession>A0ABX5WTP5</accession>
<dbReference type="RefSeq" id="WP_144044852.1">
    <property type="nucleotide sequence ID" value="NZ_CP041614.1"/>
</dbReference>
<gene>
    <name evidence="2" type="ORF">FM037_03400</name>
</gene>